<keyword evidence="3" id="KW-1185">Reference proteome</keyword>
<reference evidence="2 3" key="1">
    <citation type="submission" date="2022-11" db="EMBL/GenBank/DDBJ databases">
        <title>Deinococcus ZS9-10, Low Temperature and Draught-tolerating, UV-resistant Bacteria from Continental Antarctica.</title>
        <authorList>
            <person name="Cheng L."/>
        </authorList>
    </citation>
    <scope>NUCLEOTIDE SEQUENCE [LARGE SCALE GENOMIC DNA]</scope>
    <source>
        <strain evidence="2 3">ZS9-10</strain>
    </source>
</reference>
<dbReference type="Proteomes" id="UP001276150">
    <property type="component" value="Unassembled WGS sequence"/>
</dbReference>
<name>A0ABU4DPU4_9DEIO</name>
<evidence type="ECO:0000313" key="2">
    <source>
        <dbReference type="EMBL" id="MDV6374442.1"/>
    </source>
</evidence>
<accession>A0ABU4DPU4</accession>
<organism evidence="2 3">
    <name type="scientific">Deinococcus arenicola</name>
    <dbReference type="NCBI Taxonomy" id="2994950"/>
    <lineage>
        <taxon>Bacteria</taxon>
        <taxon>Thermotogati</taxon>
        <taxon>Deinococcota</taxon>
        <taxon>Deinococci</taxon>
        <taxon>Deinococcales</taxon>
        <taxon>Deinococcaceae</taxon>
        <taxon>Deinococcus</taxon>
    </lineage>
</organism>
<feature type="region of interest" description="Disordered" evidence="1">
    <location>
        <begin position="87"/>
        <end position="108"/>
    </location>
</feature>
<evidence type="ECO:0000313" key="3">
    <source>
        <dbReference type="Proteomes" id="UP001276150"/>
    </source>
</evidence>
<proteinExistence type="predicted"/>
<evidence type="ECO:0000256" key="1">
    <source>
        <dbReference type="SAM" id="MobiDB-lite"/>
    </source>
</evidence>
<dbReference type="RefSeq" id="WP_317639762.1">
    <property type="nucleotide sequence ID" value="NZ_JAPMIV010000010.1"/>
</dbReference>
<gene>
    <name evidence="2" type="ORF">ORD21_07555</name>
</gene>
<protein>
    <submittedName>
        <fullName evidence="2">Uncharacterized protein</fullName>
    </submittedName>
</protein>
<dbReference type="EMBL" id="JAPMIV010000010">
    <property type="protein sequence ID" value="MDV6374442.1"/>
    <property type="molecule type" value="Genomic_DNA"/>
</dbReference>
<comment type="caution">
    <text evidence="2">The sequence shown here is derived from an EMBL/GenBank/DDBJ whole genome shotgun (WGS) entry which is preliminary data.</text>
</comment>
<sequence>MTPPLEHMNLDETWTLARCAALLGAVQPGQELAFYAADHPSVSDPGAYIRVQCHGQILLRQAANHGWSSDWLRVDVLTLAGELHRNRSQQPRGVSLAPFSRRATEDRR</sequence>